<accession>A0A7V5VEH6</accession>
<keyword evidence="1" id="KW-0597">Phosphoprotein</keyword>
<sequence>MRTMYSAIIVDDEALAREGLERELSAFPEIEIVARCANGPEALRAVETFRPDVMFLDIRMPRLSGFEVVELLGDEAPLVVFITAYDQFAIKAFETHALDYLLKPLDPARLKDTIARLHERFDAQKRATRRLMKNREGQGFLSRLLIRRQTDIHIVSVDDIAYIAARDDYVHIHARGEHFVKKERLGLLESRLDPSVFKRLHRSYLVNIRYLEKIEEGQIAVLKDGARLPVSRSGLKALRDS</sequence>
<dbReference type="PANTHER" id="PTHR37299">
    <property type="entry name" value="TRANSCRIPTIONAL REGULATOR-RELATED"/>
    <property type="match status" value="1"/>
</dbReference>
<proteinExistence type="predicted"/>
<dbReference type="AlphaFoldDB" id="A0A7V5VEH6"/>
<evidence type="ECO:0000313" key="4">
    <source>
        <dbReference type="EMBL" id="HHM01718.1"/>
    </source>
</evidence>
<evidence type="ECO:0000259" key="2">
    <source>
        <dbReference type="PROSITE" id="PS50110"/>
    </source>
</evidence>
<organism evidence="4">
    <name type="scientific">Caldithrix abyssi</name>
    <dbReference type="NCBI Taxonomy" id="187145"/>
    <lineage>
        <taxon>Bacteria</taxon>
        <taxon>Pseudomonadati</taxon>
        <taxon>Calditrichota</taxon>
        <taxon>Calditrichia</taxon>
        <taxon>Calditrichales</taxon>
        <taxon>Calditrichaceae</taxon>
        <taxon>Caldithrix</taxon>
    </lineage>
</organism>
<dbReference type="InterPro" id="IPR001789">
    <property type="entry name" value="Sig_transdc_resp-reg_receiver"/>
</dbReference>
<comment type="caution">
    <text evidence="4">The sequence shown here is derived from an EMBL/GenBank/DDBJ whole genome shotgun (WGS) entry which is preliminary data.</text>
</comment>
<dbReference type="Proteomes" id="UP000885771">
    <property type="component" value="Unassembled WGS sequence"/>
</dbReference>
<dbReference type="SUPFAM" id="SSF52172">
    <property type="entry name" value="CheY-like"/>
    <property type="match status" value="1"/>
</dbReference>
<dbReference type="InterPro" id="IPR011006">
    <property type="entry name" value="CheY-like_superfamily"/>
</dbReference>
<name>A0A7V5VEH6_CALAY</name>
<dbReference type="FunFam" id="3.40.50.2300:FF:000051">
    <property type="entry name" value="Two-component response regulator yehT"/>
    <property type="match status" value="1"/>
</dbReference>
<feature type="domain" description="HTH LytTR-type" evidence="3">
    <location>
        <begin position="144"/>
        <end position="241"/>
    </location>
</feature>
<dbReference type="Gene3D" id="2.40.50.1020">
    <property type="entry name" value="LytTr DNA-binding domain"/>
    <property type="match status" value="1"/>
</dbReference>
<evidence type="ECO:0000256" key="1">
    <source>
        <dbReference type="PROSITE-ProRule" id="PRU00169"/>
    </source>
</evidence>
<dbReference type="InterPro" id="IPR046947">
    <property type="entry name" value="LytR-like"/>
</dbReference>
<evidence type="ECO:0000259" key="3">
    <source>
        <dbReference type="PROSITE" id="PS50930"/>
    </source>
</evidence>
<dbReference type="PANTHER" id="PTHR37299:SF1">
    <property type="entry name" value="STAGE 0 SPORULATION PROTEIN A HOMOLOG"/>
    <property type="match status" value="1"/>
</dbReference>
<dbReference type="Pfam" id="PF04397">
    <property type="entry name" value="LytTR"/>
    <property type="match status" value="1"/>
</dbReference>
<dbReference type="Gene3D" id="3.40.50.2300">
    <property type="match status" value="1"/>
</dbReference>
<dbReference type="InterPro" id="IPR007492">
    <property type="entry name" value="LytTR_DNA-bd_dom"/>
</dbReference>
<protein>
    <submittedName>
        <fullName evidence="4">Response regulator</fullName>
    </submittedName>
</protein>
<dbReference type="GO" id="GO:0003677">
    <property type="term" value="F:DNA binding"/>
    <property type="evidence" value="ECO:0007669"/>
    <property type="project" value="InterPro"/>
</dbReference>
<feature type="domain" description="Response regulatory" evidence="2">
    <location>
        <begin position="6"/>
        <end position="118"/>
    </location>
</feature>
<dbReference type="Pfam" id="PF00072">
    <property type="entry name" value="Response_reg"/>
    <property type="match status" value="1"/>
</dbReference>
<gene>
    <name evidence="4" type="ORF">ENJ15_01800</name>
</gene>
<dbReference type="PROSITE" id="PS50930">
    <property type="entry name" value="HTH_LYTTR"/>
    <property type="match status" value="1"/>
</dbReference>
<dbReference type="EMBL" id="DRLI01000067">
    <property type="protein sequence ID" value="HHM01718.1"/>
    <property type="molecule type" value="Genomic_DNA"/>
</dbReference>
<dbReference type="GO" id="GO:0000156">
    <property type="term" value="F:phosphorelay response regulator activity"/>
    <property type="evidence" value="ECO:0007669"/>
    <property type="project" value="InterPro"/>
</dbReference>
<dbReference type="SMART" id="SM00850">
    <property type="entry name" value="LytTR"/>
    <property type="match status" value="1"/>
</dbReference>
<feature type="modified residue" description="4-aspartylphosphate" evidence="1">
    <location>
        <position position="57"/>
    </location>
</feature>
<dbReference type="PROSITE" id="PS50110">
    <property type="entry name" value="RESPONSE_REGULATORY"/>
    <property type="match status" value="1"/>
</dbReference>
<reference evidence="4" key="1">
    <citation type="journal article" date="2020" name="mSystems">
        <title>Genome- and Community-Level Interaction Insights into Carbon Utilization and Element Cycling Functions of Hydrothermarchaeota in Hydrothermal Sediment.</title>
        <authorList>
            <person name="Zhou Z."/>
            <person name="Liu Y."/>
            <person name="Xu W."/>
            <person name="Pan J."/>
            <person name="Luo Z.H."/>
            <person name="Li M."/>
        </authorList>
    </citation>
    <scope>NUCLEOTIDE SEQUENCE [LARGE SCALE GENOMIC DNA]</scope>
    <source>
        <strain evidence="4">HyVt-460</strain>
    </source>
</reference>
<dbReference type="SMART" id="SM00448">
    <property type="entry name" value="REC"/>
    <property type="match status" value="1"/>
</dbReference>